<dbReference type="Proteomes" id="UP001642487">
    <property type="component" value="Chromosome 9"/>
</dbReference>
<evidence type="ECO:0000313" key="1">
    <source>
        <dbReference type="EMBL" id="CAK9328478.1"/>
    </source>
</evidence>
<evidence type="ECO:0000313" key="2">
    <source>
        <dbReference type="Proteomes" id="UP001642487"/>
    </source>
</evidence>
<gene>
    <name evidence="1" type="ORF">CITCOLO1_LOCUS20896</name>
</gene>
<sequence length="181" mass="20154">MEAMAEGAAAPSLPDLLLSLDQASFMAKQLPSTSNPTHLLQIYNSLHQANLNLSLFLSRTPFPQSFPLPLPLPRPSINENSLSSATSAAFNDDFNEPMQVADDEYADAEHSSKGTIEMVEEKMKDCFIKNKRVKRQLSPSAAAMAEERRVHRDNRFTTTAKGFDPHVERLRALDLISQFHA</sequence>
<dbReference type="EMBL" id="OZ021743">
    <property type="protein sequence ID" value="CAK9328478.1"/>
    <property type="molecule type" value="Genomic_DNA"/>
</dbReference>
<name>A0ABP0Z933_9ROSI</name>
<protein>
    <submittedName>
        <fullName evidence="1">Uncharacterized protein</fullName>
    </submittedName>
</protein>
<proteinExistence type="predicted"/>
<organism evidence="1 2">
    <name type="scientific">Citrullus colocynthis</name>
    <name type="common">colocynth</name>
    <dbReference type="NCBI Taxonomy" id="252529"/>
    <lineage>
        <taxon>Eukaryota</taxon>
        <taxon>Viridiplantae</taxon>
        <taxon>Streptophyta</taxon>
        <taxon>Embryophyta</taxon>
        <taxon>Tracheophyta</taxon>
        <taxon>Spermatophyta</taxon>
        <taxon>Magnoliopsida</taxon>
        <taxon>eudicotyledons</taxon>
        <taxon>Gunneridae</taxon>
        <taxon>Pentapetalae</taxon>
        <taxon>rosids</taxon>
        <taxon>fabids</taxon>
        <taxon>Cucurbitales</taxon>
        <taxon>Cucurbitaceae</taxon>
        <taxon>Benincaseae</taxon>
        <taxon>Citrullus</taxon>
    </lineage>
</organism>
<dbReference type="PANTHER" id="PTHR37697">
    <property type="entry name" value="AP2-LIKE ETHYLENE-RESPONSIVE TRANSCRIPTION FACTOR SNZ"/>
    <property type="match status" value="1"/>
</dbReference>
<accession>A0ABP0Z933</accession>
<keyword evidence="2" id="KW-1185">Reference proteome</keyword>
<reference evidence="1 2" key="1">
    <citation type="submission" date="2024-03" db="EMBL/GenBank/DDBJ databases">
        <authorList>
            <person name="Gkanogiannis A."/>
            <person name="Becerra Lopez-Lavalle L."/>
        </authorList>
    </citation>
    <scope>NUCLEOTIDE SEQUENCE [LARGE SCALE GENOMIC DNA]</scope>
</reference>
<dbReference type="PANTHER" id="PTHR37697:SF2">
    <property type="entry name" value="AP2-LIKE ETHYLENE-RESPONSIVE TRANSCRIPTION FACTOR SNZ"/>
    <property type="match status" value="1"/>
</dbReference>